<protein>
    <recommendedName>
        <fullName evidence="4">RRM domain-containing protein</fullName>
    </recommendedName>
</protein>
<feature type="domain" description="RRM" evidence="4">
    <location>
        <begin position="221"/>
        <end position="300"/>
    </location>
</feature>
<feature type="region of interest" description="Disordered" evidence="3">
    <location>
        <begin position="1"/>
        <end position="219"/>
    </location>
</feature>
<feature type="compositionally biased region" description="Acidic residues" evidence="3">
    <location>
        <begin position="160"/>
        <end position="206"/>
    </location>
</feature>
<dbReference type="OrthoDB" id="410044at2759"/>
<dbReference type="EMBL" id="SWFS01000011">
    <property type="protein sequence ID" value="KAA8917749.1"/>
    <property type="molecule type" value="Genomic_DNA"/>
</dbReference>
<feature type="domain" description="RRM" evidence="4">
    <location>
        <begin position="381"/>
        <end position="456"/>
    </location>
</feature>
<evidence type="ECO:0000256" key="2">
    <source>
        <dbReference type="PROSITE-ProRule" id="PRU00176"/>
    </source>
</evidence>
<feature type="compositionally biased region" description="Basic and acidic residues" evidence="3">
    <location>
        <begin position="102"/>
        <end position="138"/>
    </location>
</feature>
<feature type="compositionally biased region" description="Low complexity" evidence="3">
    <location>
        <begin position="1"/>
        <end position="30"/>
    </location>
</feature>
<comment type="caution">
    <text evidence="5">The sequence shown here is derived from an EMBL/GenBank/DDBJ whole genome shotgun (WGS) entry which is preliminary data.</text>
</comment>
<evidence type="ECO:0000313" key="5">
    <source>
        <dbReference type="EMBL" id="KAA8917749.1"/>
    </source>
</evidence>
<evidence type="ECO:0000313" key="6">
    <source>
        <dbReference type="Proteomes" id="UP000761534"/>
    </source>
</evidence>
<keyword evidence="1 2" id="KW-0694">RNA-binding</keyword>
<keyword evidence="6" id="KW-1185">Reference proteome</keyword>
<dbReference type="VEuPathDB" id="FungiDB:TRICI_000057"/>
<dbReference type="GO" id="GO:0003723">
    <property type="term" value="F:RNA binding"/>
    <property type="evidence" value="ECO:0007669"/>
    <property type="project" value="UniProtKB-UniRule"/>
</dbReference>
<dbReference type="AlphaFoldDB" id="A0A642VED7"/>
<dbReference type="PANTHER" id="PTHR21245">
    <property type="entry name" value="HETEROGENEOUS NUCLEAR RIBONUCLEOPROTEIN"/>
    <property type="match status" value="1"/>
</dbReference>
<dbReference type="PROSITE" id="PS50102">
    <property type="entry name" value="RRM"/>
    <property type="match status" value="2"/>
</dbReference>
<dbReference type="InterPro" id="IPR012677">
    <property type="entry name" value="Nucleotide-bd_a/b_plait_sf"/>
</dbReference>
<evidence type="ECO:0000256" key="1">
    <source>
        <dbReference type="ARBA" id="ARBA00022884"/>
    </source>
</evidence>
<dbReference type="Pfam" id="PF00076">
    <property type="entry name" value="RRM_1"/>
    <property type="match status" value="2"/>
</dbReference>
<dbReference type="SUPFAM" id="SSF54928">
    <property type="entry name" value="RNA-binding domain, RBD"/>
    <property type="match status" value="2"/>
</dbReference>
<evidence type="ECO:0000259" key="4">
    <source>
        <dbReference type="PROSITE" id="PS50102"/>
    </source>
</evidence>
<feature type="compositionally biased region" description="Polar residues" evidence="3">
    <location>
        <begin position="43"/>
        <end position="72"/>
    </location>
</feature>
<name>A0A642VED7_9ASCO</name>
<reference evidence="5" key="1">
    <citation type="journal article" date="2019" name="G3 (Bethesda)">
        <title>Genome Assemblies of Two Rare Opportunistic Yeast Pathogens: Diutina rugosa (syn. Candida rugosa) and Trichomonascus ciferrii (syn. Candida ciferrii).</title>
        <authorList>
            <person name="Mixao V."/>
            <person name="Saus E."/>
            <person name="Hansen A.P."/>
            <person name="Lass-Florl C."/>
            <person name="Gabaldon T."/>
        </authorList>
    </citation>
    <scope>NUCLEOTIDE SEQUENCE</scope>
    <source>
        <strain evidence="5">CBS 4856</strain>
    </source>
</reference>
<accession>A0A642VED7</accession>
<dbReference type="SMART" id="SM00360">
    <property type="entry name" value="RRM"/>
    <property type="match status" value="3"/>
</dbReference>
<feature type="compositionally biased region" description="Basic and acidic residues" evidence="3">
    <location>
        <begin position="147"/>
        <end position="159"/>
    </location>
</feature>
<dbReference type="Proteomes" id="UP000761534">
    <property type="component" value="Unassembled WGS sequence"/>
</dbReference>
<gene>
    <name evidence="5" type="ORF">TRICI_000057</name>
</gene>
<dbReference type="Gene3D" id="3.30.70.330">
    <property type="match status" value="2"/>
</dbReference>
<organism evidence="5 6">
    <name type="scientific">Trichomonascus ciferrii</name>
    <dbReference type="NCBI Taxonomy" id="44093"/>
    <lineage>
        <taxon>Eukaryota</taxon>
        <taxon>Fungi</taxon>
        <taxon>Dikarya</taxon>
        <taxon>Ascomycota</taxon>
        <taxon>Saccharomycotina</taxon>
        <taxon>Dipodascomycetes</taxon>
        <taxon>Dipodascales</taxon>
        <taxon>Trichomonascaceae</taxon>
        <taxon>Trichomonascus</taxon>
        <taxon>Trichomonascus ciferrii complex</taxon>
    </lineage>
</organism>
<dbReference type="InterPro" id="IPR000504">
    <property type="entry name" value="RRM_dom"/>
</dbReference>
<dbReference type="InterPro" id="IPR035979">
    <property type="entry name" value="RBD_domain_sf"/>
</dbReference>
<feature type="compositionally biased region" description="Basic and acidic residues" evidence="3">
    <location>
        <begin position="82"/>
        <end position="94"/>
    </location>
</feature>
<evidence type="ECO:0000256" key="3">
    <source>
        <dbReference type="SAM" id="MobiDB-lite"/>
    </source>
</evidence>
<sequence>MVAKTSAKAASAAKNGKSKNSAAHAAAAPAKRSDPPEADLITSGESTVSEQSEGHDTGNSLATESVCDTSADGSKIYSKPIASEKEVAADKKCGEILTSAQDQDKEEVKSSKKDNTKEDEEAKHGEDAVADVENKSDGNGDGDSEEEPHAASQEEKQQDGDNEEEGYDEEYVEEVKDEEGNEEGEDDEEECDDDEYDDEDAEDEEGTTSTTETRRRGRPSSCVFVASLSAMHSDDHLCKSVHNHFKQWGEITLVKVLRDQVNRPYAFVQYTNDRDAASALAGAQHNTLDGRTIRCEPARVNRTLFVTPLNDDLANESTVEEFLGQYGELEELVYSNFAPGGTKKHHSWFAKFAYRDDAIRAYAWAQNLECANDNRGTIDKQSIFIGQLDSKVTKEKLIERFSRHGTVVDCNLIIRHPDPSKMVDLNSSNRNYSFAFIKFDQEQAAAEAVEQEVSINPYLSPS</sequence>
<proteinExistence type="predicted"/>